<dbReference type="GO" id="GO:0003676">
    <property type="term" value="F:nucleic acid binding"/>
    <property type="evidence" value="ECO:0007669"/>
    <property type="project" value="InterPro"/>
</dbReference>
<evidence type="ECO:0000313" key="2">
    <source>
        <dbReference type="EMBL" id="KAG5545975.1"/>
    </source>
</evidence>
<dbReference type="GO" id="GO:0004523">
    <property type="term" value="F:RNA-DNA hybrid ribonuclease activity"/>
    <property type="evidence" value="ECO:0007669"/>
    <property type="project" value="InterPro"/>
</dbReference>
<gene>
    <name evidence="2" type="ORF">RHGRI_018218</name>
</gene>
<dbReference type="PANTHER" id="PTHR47723:SF19">
    <property type="entry name" value="POLYNUCLEOTIDYL TRANSFERASE, RIBONUCLEASE H-LIKE SUPERFAMILY PROTEIN"/>
    <property type="match status" value="1"/>
</dbReference>
<dbReference type="Proteomes" id="UP000823749">
    <property type="component" value="Chromosome 6"/>
</dbReference>
<reference evidence="2 3" key="1">
    <citation type="submission" date="2020-08" db="EMBL/GenBank/DDBJ databases">
        <title>Plant Genome Project.</title>
        <authorList>
            <person name="Zhang R.-G."/>
        </authorList>
    </citation>
    <scope>NUCLEOTIDE SEQUENCE [LARGE SCALE GENOMIC DNA]</scope>
    <source>
        <strain evidence="2">WSP0</strain>
        <tissue evidence="2">Leaf</tissue>
    </source>
</reference>
<comment type="caution">
    <text evidence="2">The sequence shown here is derived from an EMBL/GenBank/DDBJ whole genome shotgun (WGS) entry which is preliminary data.</text>
</comment>
<feature type="domain" description="RNase H type-1" evidence="1">
    <location>
        <begin position="11"/>
        <end position="69"/>
    </location>
</feature>
<proteinExistence type="predicted"/>
<dbReference type="InterPro" id="IPR053151">
    <property type="entry name" value="RNase_H-like"/>
</dbReference>
<dbReference type="PANTHER" id="PTHR47723">
    <property type="entry name" value="OS05G0353850 PROTEIN"/>
    <property type="match status" value="1"/>
</dbReference>
<accession>A0AAV6K0N6</accession>
<name>A0AAV6K0N6_9ERIC</name>
<evidence type="ECO:0000259" key="1">
    <source>
        <dbReference type="Pfam" id="PF13456"/>
    </source>
</evidence>
<organism evidence="2 3">
    <name type="scientific">Rhododendron griersonianum</name>
    <dbReference type="NCBI Taxonomy" id="479676"/>
    <lineage>
        <taxon>Eukaryota</taxon>
        <taxon>Viridiplantae</taxon>
        <taxon>Streptophyta</taxon>
        <taxon>Embryophyta</taxon>
        <taxon>Tracheophyta</taxon>
        <taxon>Spermatophyta</taxon>
        <taxon>Magnoliopsida</taxon>
        <taxon>eudicotyledons</taxon>
        <taxon>Gunneridae</taxon>
        <taxon>Pentapetalae</taxon>
        <taxon>asterids</taxon>
        <taxon>Ericales</taxon>
        <taxon>Ericaceae</taxon>
        <taxon>Ericoideae</taxon>
        <taxon>Rhodoreae</taxon>
        <taxon>Rhododendron</taxon>
    </lineage>
</organism>
<dbReference type="AlphaFoldDB" id="A0AAV6K0N6"/>
<dbReference type="InterPro" id="IPR002156">
    <property type="entry name" value="RNaseH_domain"/>
</dbReference>
<protein>
    <recommendedName>
        <fullName evidence="1">RNase H type-1 domain-containing protein</fullName>
    </recommendedName>
</protein>
<evidence type="ECO:0000313" key="3">
    <source>
        <dbReference type="Proteomes" id="UP000823749"/>
    </source>
</evidence>
<keyword evidence="3" id="KW-1185">Reference proteome</keyword>
<sequence length="73" mass="7848">MWMGLAIRSVGVATVGGLIMGANGEWVGFQRKIGSNSVLGAELWALRDGLKLALDLSLLDIEVEMDAMQATYH</sequence>
<dbReference type="EMBL" id="JACTNZ010000006">
    <property type="protein sequence ID" value="KAG5545975.1"/>
    <property type="molecule type" value="Genomic_DNA"/>
</dbReference>
<dbReference type="Pfam" id="PF13456">
    <property type="entry name" value="RVT_3"/>
    <property type="match status" value="1"/>
</dbReference>